<evidence type="ECO:0000256" key="2">
    <source>
        <dbReference type="SAM" id="SignalP"/>
    </source>
</evidence>
<reference evidence="4" key="2">
    <citation type="submission" date="2020-10" db="UniProtKB">
        <authorList>
            <consortium name="WormBaseParasite"/>
        </authorList>
    </citation>
    <scope>IDENTIFICATION</scope>
</reference>
<evidence type="ECO:0000313" key="3">
    <source>
        <dbReference type="Proteomes" id="UP000492821"/>
    </source>
</evidence>
<dbReference type="Proteomes" id="UP000492821">
    <property type="component" value="Unassembled WGS sequence"/>
</dbReference>
<accession>A0A7E4W346</accession>
<protein>
    <submittedName>
        <fullName evidence="4">EGF-like domain-containing protein</fullName>
    </submittedName>
</protein>
<organism evidence="3 4">
    <name type="scientific">Panagrellus redivivus</name>
    <name type="common">Microworm</name>
    <dbReference type="NCBI Taxonomy" id="6233"/>
    <lineage>
        <taxon>Eukaryota</taxon>
        <taxon>Metazoa</taxon>
        <taxon>Ecdysozoa</taxon>
        <taxon>Nematoda</taxon>
        <taxon>Chromadorea</taxon>
        <taxon>Rhabditida</taxon>
        <taxon>Tylenchina</taxon>
        <taxon>Panagrolaimomorpha</taxon>
        <taxon>Panagrolaimoidea</taxon>
        <taxon>Panagrolaimidae</taxon>
        <taxon>Panagrellus</taxon>
    </lineage>
</organism>
<feature type="chain" id="PRO_5028967532" evidence="2">
    <location>
        <begin position="23"/>
        <end position="317"/>
    </location>
</feature>
<evidence type="ECO:0000256" key="1">
    <source>
        <dbReference type="SAM" id="MobiDB-lite"/>
    </source>
</evidence>
<reference evidence="3" key="1">
    <citation type="journal article" date="2013" name="Genetics">
        <title>The draft genome and transcriptome of Panagrellus redivivus are shaped by the harsh demands of a free-living lifestyle.</title>
        <authorList>
            <person name="Srinivasan J."/>
            <person name="Dillman A.R."/>
            <person name="Macchietto M.G."/>
            <person name="Heikkinen L."/>
            <person name="Lakso M."/>
            <person name="Fracchia K.M."/>
            <person name="Antoshechkin I."/>
            <person name="Mortazavi A."/>
            <person name="Wong G."/>
            <person name="Sternberg P.W."/>
        </authorList>
    </citation>
    <scope>NUCLEOTIDE SEQUENCE [LARGE SCALE GENOMIC DNA]</scope>
    <source>
        <strain evidence="3">MT8872</strain>
    </source>
</reference>
<keyword evidence="3" id="KW-1185">Reference proteome</keyword>
<feature type="signal peptide" evidence="2">
    <location>
        <begin position="1"/>
        <end position="22"/>
    </location>
</feature>
<keyword evidence="2" id="KW-0732">Signal</keyword>
<name>A0A7E4W346_PANRE</name>
<evidence type="ECO:0000313" key="4">
    <source>
        <dbReference type="WBParaSite" id="Pan_g5746.t1"/>
    </source>
</evidence>
<proteinExistence type="predicted"/>
<sequence length="317" mass="35674">MNLNWWWCSLLILTFVPSGCESQTFAGLLDACTINPNTPACVKMKAEKQAEAEATPTTTTEKPKPAVTQAPPPLNATFSTTEPPVLTTVAVATVTAEPDDSEETTSASPPVIVIDNKFPKNLLLFCRLDNRLQRDRFCYENHDAFLLACPGGNPPIHLVPFCLGFEYKCGKLNYPEESWCVQEFNQYEKFCKRVGRYDCSNAANHCQGDYSCQCEPYYCLAKKYGVSTAEWCQRYELFCDAEGRADASTHLMHLLESSVNVHKQCMLYLNIARTICIPFKVDFDQERCIKFLFDCELISAFDTEELYFGGRSPLGSN</sequence>
<dbReference type="WBParaSite" id="Pan_g5746.t1">
    <property type="protein sequence ID" value="Pan_g5746.t1"/>
    <property type="gene ID" value="Pan_g5746"/>
</dbReference>
<feature type="region of interest" description="Disordered" evidence="1">
    <location>
        <begin position="52"/>
        <end position="80"/>
    </location>
</feature>
<dbReference type="AlphaFoldDB" id="A0A7E4W346"/>